<name>A0ABN8ZPC1_RANTA</name>
<organism evidence="1 2">
    <name type="scientific">Rangifer tarandus platyrhynchus</name>
    <name type="common">Svalbard reindeer</name>
    <dbReference type="NCBI Taxonomy" id="3082113"/>
    <lineage>
        <taxon>Eukaryota</taxon>
        <taxon>Metazoa</taxon>
        <taxon>Chordata</taxon>
        <taxon>Craniata</taxon>
        <taxon>Vertebrata</taxon>
        <taxon>Euteleostomi</taxon>
        <taxon>Mammalia</taxon>
        <taxon>Eutheria</taxon>
        <taxon>Laurasiatheria</taxon>
        <taxon>Artiodactyla</taxon>
        <taxon>Ruminantia</taxon>
        <taxon>Pecora</taxon>
        <taxon>Cervidae</taxon>
        <taxon>Odocoileinae</taxon>
        <taxon>Rangifer</taxon>
    </lineage>
</organism>
<evidence type="ECO:0000313" key="2">
    <source>
        <dbReference type="Proteomes" id="UP001176941"/>
    </source>
</evidence>
<proteinExistence type="predicted"/>
<protein>
    <submittedName>
        <fullName evidence="1">Uncharacterized protein</fullName>
    </submittedName>
</protein>
<gene>
    <name evidence="1" type="ORF">MRATA1EN1_LOCUS23738</name>
</gene>
<dbReference type="Proteomes" id="UP001176941">
    <property type="component" value="Chromosome 4"/>
</dbReference>
<dbReference type="EMBL" id="OX459940">
    <property type="protein sequence ID" value="CAI9174776.1"/>
    <property type="molecule type" value="Genomic_DNA"/>
</dbReference>
<evidence type="ECO:0000313" key="1">
    <source>
        <dbReference type="EMBL" id="CAI9174776.1"/>
    </source>
</evidence>
<sequence>MLLWEGDSRTGKASSWYTGICCPWFHPWQTLIIDCSTISLSLDKGSESKCLKRALKMKTYMPFSHWDLEEAWARVQPLKGICFFSLSKTVPADSGQREGTPLNAGGAAQFRTHLVNNVCLALCSELTLTGAAGPDPWWLGNSNLSFDFCSQ</sequence>
<reference evidence="1" key="1">
    <citation type="submission" date="2023-04" db="EMBL/GenBank/DDBJ databases">
        <authorList>
            <consortium name="ELIXIR-Norway"/>
        </authorList>
    </citation>
    <scope>NUCLEOTIDE SEQUENCE [LARGE SCALE GENOMIC DNA]</scope>
</reference>
<keyword evidence="2" id="KW-1185">Reference proteome</keyword>
<accession>A0ABN8ZPC1</accession>